<dbReference type="EMBL" id="CAJVPJ010000312">
    <property type="protein sequence ID" value="CAG8510160.1"/>
    <property type="molecule type" value="Genomic_DNA"/>
</dbReference>
<organism evidence="3 4">
    <name type="scientific">Paraglomus occultum</name>
    <dbReference type="NCBI Taxonomy" id="144539"/>
    <lineage>
        <taxon>Eukaryota</taxon>
        <taxon>Fungi</taxon>
        <taxon>Fungi incertae sedis</taxon>
        <taxon>Mucoromycota</taxon>
        <taxon>Glomeromycotina</taxon>
        <taxon>Glomeromycetes</taxon>
        <taxon>Paraglomerales</taxon>
        <taxon>Paraglomeraceae</taxon>
        <taxon>Paraglomus</taxon>
    </lineage>
</organism>
<comment type="caution">
    <text evidence="3">The sequence shown here is derived from an EMBL/GenBank/DDBJ whole genome shotgun (WGS) entry which is preliminary data.</text>
</comment>
<keyword evidence="4" id="KW-1185">Reference proteome</keyword>
<name>A0A9N8ZXU7_9GLOM</name>
<evidence type="ECO:0000313" key="4">
    <source>
        <dbReference type="Proteomes" id="UP000789572"/>
    </source>
</evidence>
<evidence type="ECO:0000313" key="3">
    <source>
        <dbReference type="EMBL" id="CAG8510160.1"/>
    </source>
</evidence>
<evidence type="ECO:0000313" key="2">
    <source>
        <dbReference type="EMBL" id="CAG8510099.1"/>
    </source>
</evidence>
<dbReference type="EMBL" id="CAJVPJ010000312">
    <property type="protein sequence ID" value="CAG8510099.1"/>
    <property type="molecule type" value="Genomic_DNA"/>
</dbReference>
<feature type="region of interest" description="Disordered" evidence="1">
    <location>
        <begin position="1"/>
        <end position="32"/>
    </location>
</feature>
<feature type="compositionally biased region" description="Basic and acidic residues" evidence="1">
    <location>
        <begin position="1"/>
        <end position="12"/>
    </location>
</feature>
<feature type="compositionally biased region" description="Basic and acidic residues" evidence="1">
    <location>
        <begin position="75"/>
        <end position="88"/>
    </location>
</feature>
<feature type="region of interest" description="Disordered" evidence="1">
    <location>
        <begin position="71"/>
        <end position="108"/>
    </location>
</feature>
<gene>
    <name evidence="2" type="ORF">POCULU_LOCUS3023</name>
    <name evidence="3" type="ORF">POCULU_LOCUS3026</name>
</gene>
<protein>
    <submittedName>
        <fullName evidence="2">4161_t:CDS:1</fullName>
    </submittedName>
    <submittedName>
        <fullName evidence="3">4164_t:CDS:1</fullName>
    </submittedName>
</protein>
<evidence type="ECO:0000256" key="1">
    <source>
        <dbReference type="SAM" id="MobiDB-lite"/>
    </source>
</evidence>
<dbReference type="OrthoDB" id="10252740at2759"/>
<sequence length="290" mass="33298">MEKTSDLMREPWEIEDPPSADPLEMEKGEKVSCRVPSGHTVAIVGPSGGKDQRIHERLMGVDANGYNVHYSVQRQRSERRNEDDDAMKSRKRHIEDEEARTEPLTGASNDNKRFRRRIFATFKGDIRTTFSETGNNQAIELIELEDDHDRAGNPNEFYIEIRENNKKPTISLDDLKVVLSGDTFEWIFFNSLGLKMLNAFLHHNPALRYVQFGESIFVPKARSRLEGVWACGKDFSQVFDQKVVERCLEAYQSPSSSSSRLQDKYTVAKLADVTADEYKFETTSPEKKRQ</sequence>
<proteinExistence type="predicted"/>
<accession>A0A9N8ZXU7</accession>
<reference evidence="3" key="1">
    <citation type="submission" date="2021-06" db="EMBL/GenBank/DDBJ databases">
        <authorList>
            <person name="Kallberg Y."/>
            <person name="Tangrot J."/>
            <person name="Rosling A."/>
        </authorList>
    </citation>
    <scope>NUCLEOTIDE SEQUENCE</scope>
    <source>
        <strain evidence="3">IA702</strain>
    </source>
</reference>
<dbReference type="Proteomes" id="UP000789572">
    <property type="component" value="Unassembled WGS sequence"/>
</dbReference>
<dbReference type="AlphaFoldDB" id="A0A9N8ZXU7"/>